<sequence>MDQLASPEDLQLRPDVLDQTEWPWADDSSFKTMKESNKELIIVRRAAQVTYFQADMCIFVLDTSLAQRGIPQALFSSPPETHVLMFKFDEDPSNIVEERAKAVSRVWITIQVEACYDGLGQGSEYWVSGL</sequence>
<protein>
    <submittedName>
        <fullName evidence="1">Uncharacterized protein</fullName>
    </submittedName>
</protein>
<dbReference type="Proteomes" id="UP000016928">
    <property type="component" value="Unassembled WGS sequence"/>
</dbReference>
<dbReference type="EMBL" id="KB730421">
    <property type="protein sequence ID" value="ENH66317.1"/>
    <property type="molecule type" value="Genomic_DNA"/>
</dbReference>
<evidence type="ECO:0000313" key="2">
    <source>
        <dbReference type="Proteomes" id="UP000016928"/>
    </source>
</evidence>
<evidence type="ECO:0000313" key="1">
    <source>
        <dbReference type="EMBL" id="ENH66317.1"/>
    </source>
</evidence>
<organism evidence="1 2">
    <name type="scientific">Fusarium oxysporum f. sp. cubense (strain race 1)</name>
    <name type="common">Panama disease fungus</name>
    <dbReference type="NCBI Taxonomy" id="1229664"/>
    <lineage>
        <taxon>Eukaryota</taxon>
        <taxon>Fungi</taxon>
        <taxon>Dikarya</taxon>
        <taxon>Ascomycota</taxon>
        <taxon>Pezizomycotina</taxon>
        <taxon>Sordariomycetes</taxon>
        <taxon>Hypocreomycetidae</taxon>
        <taxon>Hypocreales</taxon>
        <taxon>Nectriaceae</taxon>
        <taxon>Fusarium</taxon>
        <taxon>Fusarium oxysporum species complex</taxon>
    </lineage>
</organism>
<proteinExistence type="predicted"/>
<reference evidence="2" key="2">
    <citation type="journal article" date="2014" name="PLoS ONE">
        <title>Genome and Transcriptome Analysis of the Fungal Pathogen Fusarium oxysporum f. sp. cubense Causing Banana Vascular Wilt Disease.</title>
        <authorList>
            <person name="Guo L."/>
            <person name="Han L."/>
            <person name="Yang L."/>
            <person name="Zeng H."/>
            <person name="Fan D."/>
            <person name="Zhu Y."/>
            <person name="Feng Y."/>
            <person name="Wang G."/>
            <person name="Peng C."/>
            <person name="Jiang X."/>
            <person name="Zhou D."/>
            <person name="Ni P."/>
            <person name="Liang C."/>
            <person name="Liu L."/>
            <person name="Wang J."/>
            <person name="Mao C."/>
            <person name="Fang X."/>
            <person name="Peng M."/>
            <person name="Huang J."/>
        </authorList>
    </citation>
    <scope>NUCLEOTIDE SEQUENCE [LARGE SCALE GENOMIC DNA]</scope>
    <source>
        <strain evidence="2">race 1</strain>
    </source>
</reference>
<name>N4U4I8_FUSC1</name>
<dbReference type="OrthoDB" id="3538597at2759"/>
<reference evidence="2" key="1">
    <citation type="submission" date="2012-09" db="EMBL/GenBank/DDBJ databases">
        <title>Genome sequencing and comparative transcriptomics of race 1 and race 4 of banana pathogen: Fusarium oxysporum f. sp. cubense.</title>
        <authorList>
            <person name="Fang X."/>
            <person name="Huang J."/>
        </authorList>
    </citation>
    <scope>NUCLEOTIDE SEQUENCE [LARGE SCALE GENOMIC DNA]</scope>
    <source>
        <strain evidence="2">race 1</strain>
    </source>
</reference>
<dbReference type="AlphaFoldDB" id="N4U4I8"/>
<gene>
    <name evidence="1" type="ORF">FOC1_g10001438</name>
</gene>
<dbReference type="STRING" id="1229664.N4U4I8"/>
<dbReference type="VEuPathDB" id="FungiDB:FOC1_g10001438"/>
<accession>N4U4I8</accession>
<dbReference type="OMA" id="QTEWPWA"/>
<dbReference type="HOGENOM" id="CLU_2197046_0_0_1"/>